<dbReference type="InterPro" id="IPR003034">
    <property type="entry name" value="SAP_dom"/>
</dbReference>
<feature type="domain" description="SAP" evidence="1">
    <location>
        <begin position="8"/>
        <end position="42"/>
    </location>
</feature>
<reference evidence="2" key="1">
    <citation type="submission" date="2017-07" db="EMBL/GenBank/DDBJ databases">
        <title>Taro Niue Genome Assembly and Annotation.</title>
        <authorList>
            <person name="Atibalentja N."/>
            <person name="Keating K."/>
            <person name="Fields C.J."/>
        </authorList>
    </citation>
    <scope>NUCLEOTIDE SEQUENCE</scope>
    <source>
        <strain evidence="2">Niue_2</strain>
        <tissue evidence="2">Leaf</tissue>
    </source>
</reference>
<dbReference type="SUPFAM" id="SSF68906">
    <property type="entry name" value="SAP domain"/>
    <property type="match status" value="1"/>
</dbReference>
<dbReference type="InterPro" id="IPR036361">
    <property type="entry name" value="SAP_dom_sf"/>
</dbReference>
<name>A0A843W6C3_COLES</name>
<dbReference type="SMART" id="SM00513">
    <property type="entry name" value="SAP"/>
    <property type="match status" value="1"/>
</dbReference>
<dbReference type="Gene3D" id="1.10.720.30">
    <property type="entry name" value="SAP domain"/>
    <property type="match status" value="1"/>
</dbReference>
<dbReference type="PANTHER" id="PTHR35323:SF5">
    <property type="entry name" value="ZINC FINGER CCCH DOMAIN-CONTAINING PROTEIN 62"/>
    <property type="match status" value="1"/>
</dbReference>
<dbReference type="Proteomes" id="UP000652761">
    <property type="component" value="Unassembled WGS sequence"/>
</dbReference>
<proteinExistence type="predicted"/>
<accession>A0A843W6C3</accession>
<dbReference type="Pfam" id="PF24766">
    <property type="entry name" value="DUF7699"/>
    <property type="match status" value="1"/>
</dbReference>
<evidence type="ECO:0000259" key="1">
    <source>
        <dbReference type="PROSITE" id="PS50800"/>
    </source>
</evidence>
<dbReference type="PANTHER" id="PTHR35323">
    <property type="entry name" value="SAP DOMAIN-CONTAINING PROTEIN"/>
    <property type="match status" value="1"/>
</dbReference>
<evidence type="ECO:0000313" key="2">
    <source>
        <dbReference type="EMBL" id="MQM05502.1"/>
    </source>
</evidence>
<evidence type="ECO:0000313" key="3">
    <source>
        <dbReference type="Proteomes" id="UP000652761"/>
    </source>
</evidence>
<gene>
    <name evidence="2" type="ORF">Taro_038311</name>
</gene>
<dbReference type="OrthoDB" id="690722at2759"/>
<dbReference type="InterPro" id="IPR056116">
    <property type="entry name" value="DUF7699"/>
</dbReference>
<protein>
    <recommendedName>
        <fullName evidence="1">SAP domain-containing protein</fullName>
    </recommendedName>
</protein>
<sequence>MNVADGKLDKLKVEECKNYLRKYGLRLTGNKNVLQARVKEHLEVMDGGGEKKYPVSSFILNCKVAGRIVKESYGAAKQQHTFTGRNLYRLKTMRQYTYPHPQFQRWDDEEERNRVLQEKHRRGGIARYSREVRIREKEKKNMTGGKRPQALASKNNVATGAQNTRHQPLISQKSIATATHNTQHQAVASEKSTVAGAQNTWPQALVSENSFPAGAQNILHQALVTDMLTASGSQNTRHQGPVSMKPSAAAGLSNNAVHHQGDPNISETTLFNATPVVGICKGGAGMEITADTCIRPQARICEKLWIPT</sequence>
<comment type="caution">
    <text evidence="2">The sequence shown here is derived from an EMBL/GenBank/DDBJ whole genome shotgun (WGS) entry which is preliminary data.</text>
</comment>
<dbReference type="EMBL" id="NMUH01003423">
    <property type="protein sequence ID" value="MQM05502.1"/>
    <property type="molecule type" value="Genomic_DNA"/>
</dbReference>
<dbReference type="AlphaFoldDB" id="A0A843W6C3"/>
<dbReference type="Pfam" id="PF02037">
    <property type="entry name" value="SAP"/>
    <property type="match status" value="1"/>
</dbReference>
<keyword evidence="3" id="KW-1185">Reference proteome</keyword>
<dbReference type="PROSITE" id="PS50800">
    <property type="entry name" value="SAP"/>
    <property type="match status" value="1"/>
</dbReference>
<organism evidence="2 3">
    <name type="scientific">Colocasia esculenta</name>
    <name type="common">Wild taro</name>
    <name type="synonym">Arum esculentum</name>
    <dbReference type="NCBI Taxonomy" id="4460"/>
    <lineage>
        <taxon>Eukaryota</taxon>
        <taxon>Viridiplantae</taxon>
        <taxon>Streptophyta</taxon>
        <taxon>Embryophyta</taxon>
        <taxon>Tracheophyta</taxon>
        <taxon>Spermatophyta</taxon>
        <taxon>Magnoliopsida</taxon>
        <taxon>Liliopsida</taxon>
        <taxon>Araceae</taxon>
        <taxon>Aroideae</taxon>
        <taxon>Colocasieae</taxon>
        <taxon>Colocasia</taxon>
    </lineage>
</organism>